<dbReference type="Gene3D" id="3.90.226.10">
    <property type="entry name" value="2-enoyl-CoA Hydratase, Chain A, domain 1"/>
    <property type="match status" value="1"/>
</dbReference>
<dbReference type="Pfam" id="PF00378">
    <property type="entry name" value="ECH_1"/>
    <property type="match status" value="1"/>
</dbReference>
<name>A0A930UVY8_9ACTN</name>
<gene>
    <name evidence="2" type="ORF">ISG29_05590</name>
</gene>
<dbReference type="EMBL" id="JADIVZ010000002">
    <property type="protein sequence ID" value="MBF4161156.1"/>
    <property type="molecule type" value="Genomic_DNA"/>
</dbReference>
<comment type="caution">
    <text evidence="2">The sequence shown here is derived from an EMBL/GenBank/DDBJ whole genome shotgun (WGS) entry which is preliminary data.</text>
</comment>
<sequence length="256" mass="25494">MSTPVSLDRDDAVATITLAGPALSTESKVALRDALATVADDATVRAVVLAGGPKAFCVGQDLTEHAAALEGGAEAAFATVEEHYSPIVWSLMTMPKPVVAAVTGACVGAGLGLALACDHRVLASGATLGTAFTGIGLTFDSGLSFTLPRAVGHARAGELVLLGTTFTAEDAVAWGVSGEIVATNAVLARATEVAGRLAAGPTVAFAESKALLLDVPALEAALAAEAAAQTRCGATTDHAGAVTAFLNRERPSFVGA</sequence>
<keyword evidence="3" id="KW-1185">Reference proteome</keyword>
<dbReference type="PANTHER" id="PTHR43459:SF1">
    <property type="entry name" value="EG:BACN32G11.4 PROTEIN"/>
    <property type="match status" value="1"/>
</dbReference>
<dbReference type="CDD" id="cd06558">
    <property type="entry name" value="crotonase-like"/>
    <property type="match status" value="1"/>
</dbReference>
<evidence type="ECO:0000256" key="1">
    <source>
        <dbReference type="ARBA" id="ARBA00005254"/>
    </source>
</evidence>
<accession>A0A930UVY8</accession>
<evidence type="ECO:0000313" key="2">
    <source>
        <dbReference type="EMBL" id="MBF4161156.1"/>
    </source>
</evidence>
<dbReference type="Proteomes" id="UP000656804">
    <property type="component" value="Unassembled WGS sequence"/>
</dbReference>
<organism evidence="2 3">
    <name type="scientific">Nocardioides acrostichi</name>
    <dbReference type="NCBI Taxonomy" id="2784339"/>
    <lineage>
        <taxon>Bacteria</taxon>
        <taxon>Bacillati</taxon>
        <taxon>Actinomycetota</taxon>
        <taxon>Actinomycetes</taxon>
        <taxon>Propionibacteriales</taxon>
        <taxon>Nocardioidaceae</taxon>
        <taxon>Nocardioides</taxon>
    </lineage>
</organism>
<dbReference type="AlphaFoldDB" id="A0A930UVY8"/>
<dbReference type="InterPro" id="IPR014748">
    <property type="entry name" value="Enoyl-CoA_hydra_C"/>
</dbReference>
<reference evidence="2" key="1">
    <citation type="submission" date="2020-11" db="EMBL/GenBank/DDBJ databases">
        <title>Nocardioides sp. CBS4Y-1, whole genome shotgun sequence.</title>
        <authorList>
            <person name="Tuo L."/>
        </authorList>
    </citation>
    <scope>NUCLEOTIDE SEQUENCE</scope>
    <source>
        <strain evidence="2">CBS4Y-1</strain>
    </source>
</reference>
<comment type="similarity">
    <text evidence="1">Belongs to the enoyl-CoA hydratase/isomerase family.</text>
</comment>
<dbReference type="SUPFAM" id="SSF52096">
    <property type="entry name" value="ClpP/crotonase"/>
    <property type="match status" value="1"/>
</dbReference>
<protein>
    <submittedName>
        <fullName evidence="2">Enoyl-CoA hydratase/isomerase family protein</fullName>
    </submittedName>
</protein>
<dbReference type="Gene3D" id="1.10.12.10">
    <property type="entry name" value="Lyase 2-enoyl-coa Hydratase, Chain A, domain 2"/>
    <property type="match status" value="1"/>
</dbReference>
<dbReference type="InterPro" id="IPR029045">
    <property type="entry name" value="ClpP/crotonase-like_dom_sf"/>
</dbReference>
<evidence type="ECO:0000313" key="3">
    <source>
        <dbReference type="Proteomes" id="UP000656804"/>
    </source>
</evidence>
<dbReference type="PANTHER" id="PTHR43459">
    <property type="entry name" value="ENOYL-COA HYDRATASE"/>
    <property type="match status" value="1"/>
</dbReference>
<dbReference type="InterPro" id="IPR001753">
    <property type="entry name" value="Enoyl-CoA_hydra/iso"/>
</dbReference>
<dbReference type="RefSeq" id="WP_194502412.1">
    <property type="nucleotide sequence ID" value="NZ_JADIVZ010000002.1"/>
</dbReference>
<dbReference type="GO" id="GO:0003824">
    <property type="term" value="F:catalytic activity"/>
    <property type="evidence" value="ECO:0007669"/>
    <property type="project" value="UniProtKB-ARBA"/>
</dbReference>
<proteinExistence type="inferred from homology"/>